<dbReference type="PROSITE" id="PS51186">
    <property type="entry name" value="GNAT"/>
    <property type="match status" value="1"/>
</dbReference>
<gene>
    <name evidence="2" type="ORF">GCM10009665_26270</name>
</gene>
<dbReference type="EMBL" id="BAAALF010000036">
    <property type="protein sequence ID" value="GAA1234834.1"/>
    <property type="molecule type" value="Genomic_DNA"/>
</dbReference>
<dbReference type="InterPro" id="IPR016181">
    <property type="entry name" value="Acyl_CoA_acyltransferase"/>
</dbReference>
<feature type="domain" description="N-acetyltransferase" evidence="1">
    <location>
        <begin position="32"/>
        <end position="191"/>
    </location>
</feature>
<keyword evidence="3" id="KW-1185">Reference proteome</keyword>
<name>A0ABN1W478_9ACTN</name>
<dbReference type="Gene3D" id="3.40.630.30">
    <property type="match status" value="1"/>
</dbReference>
<dbReference type="InterPro" id="IPR000182">
    <property type="entry name" value="GNAT_dom"/>
</dbReference>
<reference evidence="2 3" key="1">
    <citation type="journal article" date="2019" name="Int. J. Syst. Evol. Microbiol.">
        <title>The Global Catalogue of Microorganisms (GCM) 10K type strain sequencing project: providing services to taxonomists for standard genome sequencing and annotation.</title>
        <authorList>
            <consortium name="The Broad Institute Genomics Platform"/>
            <consortium name="The Broad Institute Genome Sequencing Center for Infectious Disease"/>
            <person name="Wu L."/>
            <person name="Ma J."/>
        </authorList>
    </citation>
    <scope>NUCLEOTIDE SEQUENCE [LARGE SCALE GENOMIC DNA]</scope>
    <source>
        <strain evidence="2 3">JCM 13004</strain>
    </source>
</reference>
<proteinExistence type="predicted"/>
<dbReference type="Proteomes" id="UP001500037">
    <property type="component" value="Unassembled WGS sequence"/>
</dbReference>
<accession>A0ABN1W478</accession>
<dbReference type="PANTHER" id="PTHR43441:SF10">
    <property type="entry name" value="ACETYLTRANSFERASE"/>
    <property type="match status" value="1"/>
</dbReference>
<dbReference type="SUPFAM" id="SSF55729">
    <property type="entry name" value="Acyl-CoA N-acyltransferases (Nat)"/>
    <property type="match status" value="1"/>
</dbReference>
<evidence type="ECO:0000313" key="2">
    <source>
        <dbReference type="EMBL" id="GAA1234834.1"/>
    </source>
</evidence>
<sequence>MISTPPPPPPPVVPRGRLSEQEQPVLGLRSGLVLRPWAPADAGVLVAAGQDPSIRQWNMLAVDGPDDAHRRIARMRERWQDESGAIWAIARPEGGEAVGLIGWRQISLVEGNAELLYWLLPSARGAGVVVEAVRRLSEWGLEELGLHRMSLCHSVANPASCRVAEKAGYLLEGTMRSAVLHADGWHDLHLHAFVQGDPR</sequence>
<dbReference type="PANTHER" id="PTHR43441">
    <property type="entry name" value="RIBOSOMAL-PROTEIN-SERINE ACETYLTRANSFERASE"/>
    <property type="match status" value="1"/>
</dbReference>
<organism evidence="2 3">
    <name type="scientific">Kitasatospora nipponensis</name>
    <dbReference type="NCBI Taxonomy" id="258049"/>
    <lineage>
        <taxon>Bacteria</taxon>
        <taxon>Bacillati</taxon>
        <taxon>Actinomycetota</taxon>
        <taxon>Actinomycetes</taxon>
        <taxon>Kitasatosporales</taxon>
        <taxon>Streptomycetaceae</taxon>
        <taxon>Kitasatospora</taxon>
    </lineage>
</organism>
<comment type="caution">
    <text evidence="2">The sequence shown here is derived from an EMBL/GenBank/DDBJ whole genome shotgun (WGS) entry which is preliminary data.</text>
</comment>
<evidence type="ECO:0000313" key="3">
    <source>
        <dbReference type="Proteomes" id="UP001500037"/>
    </source>
</evidence>
<dbReference type="InterPro" id="IPR051908">
    <property type="entry name" value="Ribosomal_N-acetyltransferase"/>
</dbReference>
<protein>
    <submittedName>
        <fullName evidence="2">GNAT family N-acetyltransferase</fullName>
    </submittedName>
</protein>
<evidence type="ECO:0000259" key="1">
    <source>
        <dbReference type="PROSITE" id="PS51186"/>
    </source>
</evidence>
<dbReference type="Pfam" id="PF13302">
    <property type="entry name" value="Acetyltransf_3"/>
    <property type="match status" value="1"/>
</dbReference>